<evidence type="ECO:0000313" key="2">
    <source>
        <dbReference type="EMBL" id="SFF94344.1"/>
    </source>
</evidence>
<dbReference type="SMART" id="SM00382">
    <property type="entry name" value="AAA"/>
    <property type="match status" value="1"/>
</dbReference>
<dbReference type="PANTHER" id="PTHR35894:SF1">
    <property type="entry name" value="PHOSPHORIBULOKINASE _ URIDINE KINASE FAMILY"/>
    <property type="match status" value="1"/>
</dbReference>
<protein>
    <submittedName>
        <fullName evidence="2">Type II secretory pathway, component ExeA (Predicted ATPase)</fullName>
    </submittedName>
</protein>
<feature type="domain" description="AAA+ ATPase" evidence="1">
    <location>
        <begin position="42"/>
        <end position="183"/>
    </location>
</feature>
<dbReference type="OrthoDB" id="9780149at2"/>
<dbReference type="InterPro" id="IPR049945">
    <property type="entry name" value="AAA_22"/>
</dbReference>
<evidence type="ECO:0000259" key="1">
    <source>
        <dbReference type="SMART" id="SM00382"/>
    </source>
</evidence>
<sequence>MYEEHYELGADPFRLTPDANLCFLHTGFQKARTSMNYALMRQEGFVLITGQPGTGKSTLICDLTAHLPKNITFIQITSSQLIPEDLLHLICLNFGLNPTAGHTVKLLHSLHHYLITQEQAGKHTLLIIDEAQNLSEKALEELRLLTTLQKGNKPLLQIFLIGQDKLRTTITAPNQIQLKQRITASYHLQPLSEKDTREYILYRLTQCNWNNNPTIDNKVFYYIYRFSHGIPRIINLICSRMFLHGWLTKRHNLAIQDLHTIIHELIQEQLLPIHRVATNARAL</sequence>
<dbReference type="RefSeq" id="WP_090724384.1">
    <property type="nucleotide sequence ID" value="NZ_FOOU01000002.1"/>
</dbReference>
<dbReference type="STRING" id="1045558.SAMN05216175_10259"/>
<name>A0A1I2MS51_9GAMM</name>
<dbReference type="Pfam" id="PF13401">
    <property type="entry name" value="AAA_22"/>
    <property type="match status" value="1"/>
</dbReference>
<evidence type="ECO:0000313" key="3">
    <source>
        <dbReference type="Proteomes" id="UP000198623"/>
    </source>
</evidence>
<dbReference type="InterPro" id="IPR003593">
    <property type="entry name" value="AAA+_ATPase"/>
</dbReference>
<dbReference type="SUPFAM" id="SSF52540">
    <property type="entry name" value="P-loop containing nucleoside triphosphate hydrolases"/>
    <property type="match status" value="1"/>
</dbReference>
<dbReference type="InterPro" id="IPR052026">
    <property type="entry name" value="ExeA_AAA_ATPase_DNA-bind"/>
</dbReference>
<accession>A0A1I2MS51</accession>
<reference evidence="3" key="1">
    <citation type="submission" date="2016-10" db="EMBL/GenBank/DDBJ databases">
        <authorList>
            <person name="Varghese N."/>
            <person name="Submissions S."/>
        </authorList>
    </citation>
    <scope>NUCLEOTIDE SEQUENCE [LARGE SCALE GENOMIC DNA]</scope>
    <source>
        <strain evidence="3">CGMCC 1.10971</strain>
    </source>
</reference>
<dbReference type="AlphaFoldDB" id="A0A1I2MS51"/>
<dbReference type="EMBL" id="FOOU01000002">
    <property type="protein sequence ID" value="SFF94344.1"/>
    <property type="molecule type" value="Genomic_DNA"/>
</dbReference>
<dbReference type="PANTHER" id="PTHR35894">
    <property type="entry name" value="GENERAL SECRETION PATHWAY PROTEIN A-RELATED"/>
    <property type="match status" value="1"/>
</dbReference>
<dbReference type="Proteomes" id="UP000198623">
    <property type="component" value="Unassembled WGS sequence"/>
</dbReference>
<dbReference type="Gene3D" id="3.40.50.300">
    <property type="entry name" value="P-loop containing nucleotide triphosphate hydrolases"/>
    <property type="match status" value="1"/>
</dbReference>
<organism evidence="2 3">
    <name type="scientific">Neptunomonas qingdaonensis</name>
    <dbReference type="NCBI Taxonomy" id="1045558"/>
    <lineage>
        <taxon>Bacteria</taxon>
        <taxon>Pseudomonadati</taxon>
        <taxon>Pseudomonadota</taxon>
        <taxon>Gammaproteobacteria</taxon>
        <taxon>Oceanospirillales</taxon>
        <taxon>Oceanospirillaceae</taxon>
        <taxon>Neptunomonas</taxon>
    </lineage>
</organism>
<proteinExistence type="predicted"/>
<gene>
    <name evidence="2" type="ORF">SAMN05216175_10259</name>
</gene>
<keyword evidence="3" id="KW-1185">Reference proteome</keyword>
<dbReference type="GO" id="GO:0016887">
    <property type="term" value="F:ATP hydrolysis activity"/>
    <property type="evidence" value="ECO:0007669"/>
    <property type="project" value="InterPro"/>
</dbReference>
<dbReference type="InterPro" id="IPR027417">
    <property type="entry name" value="P-loop_NTPase"/>
</dbReference>